<dbReference type="InterPro" id="IPR050646">
    <property type="entry name" value="Cas1"/>
</dbReference>
<proteinExistence type="inferred from homology"/>
<evidence type="ECO:0000256" key="2">
    <source>
        <dbReference type="ARBA" id="ARBA00022723"/>
    </source>
</evidence>
<comment type="function">
    <text evidence="10">CRISPR (clustered regularly interspaced short palindromic repeat), is an adaptive immune system that provides protection against mobile genetic elements (viruses, transposable elements and conjugative plasmids). CRISPR clusters contain spacers, sequences complementary to antecedent mobile elements, and target invading nucleic acids. CRISPR clusters are transcribed and processed into CRISPR RNA (crRNA). Acts as a dsDNA endonuclease. Involved in the integration of spacer DNA into the CRISPR cassette.</text>
</comment>
<dbReference type="Gene3D" id="1.20.120.920">
    <property type="entry name" value="CRISPR-associated endonuclease Cas1, C-terminal domain"/>
    <property type="match status" value="1"/>
</dbReference>
<keyword evidence="1 10" id="KW-0540">Nuclease</keyword>
<keyword evidence="11" id="KW-0812">Transmembrane</keyword>
<evidence type="ECO:0000313" key="13">
    <source>
        <dbReference type="Proteomes" id="UP000657421"/>
    </source>
</evidence>
<name>A0ABR7NCL0_9FIRM</name>
<evidence type="ECO:0000256" key="5">
    <source>
        <dbReference type="ARBA" id="ARBA00022842"/>
    </source>
</evidence>
<dbReference type="HAMAP" id="MF_01470">
    <property type="entry name" value="Cas1"/>
    <property type="match status" value="1"/>
</dbReference>
<keyword evidence="11" id="KW-1133">Transmembrane helix</keyword>
<evidence type="ECO:0000256" key="1">
    <source>
        <dbReference type="ARBA" id="ARBA00022722"/>
    </source>
</evidence>
<keyword evidence="11" id="KW-0472">Membrane</keyword>
<dbReference type="NCBIfam" id="TIGR00287">
    <property type="entry name" value="cas1"/>
    <property type="match status" value="1"/>
</dbReference>
<gene>
    <name evidence="10 12" type="primary">cas1</name>
    <name evidence="12" type="ORF">H8716_12640</name>
</gene>
<feature type="binding site" evidence="10">
    <location>
        <position position="238"/>
    </location>
    <ligand>
        <name>Mn(2+)</name>
        <dbReference type="ChEBI" id="CHEBI:29035"/>
    </ligand>
</feature>
<comment type="cofactor">
    <cofactor evidence="10">
        <name>Mg(2+)</name>
        <dbReference type="ChEBI" id="CHEBI:18420"/>
    </cofactor>
    <cofactor evidence="10">
        <name>Mn(2+)</name>
        <dbReference type="ChEBI" id="CHEBI:29035"/>
    </cofactor>
</comment>
<evidence type="ECO:0000313" key="12">
    <source>
        <dbReference type="EMBL" id="MBC8573925.1"/>
    </source>
</evidence>
<organism evidence="12 13">
    <name type="scientific">Jingyaoa shaoxingensis</name>
    <dbReference type="NCBI Taxonomy" id="2763671"/>
    <lineage>
        <taxon>Bacteria</taxon>
        <taxon>Bacillati</taxon>
        <taxon>Bacillota</taxon>
        <taxon>Clostridia</taxon>
        <taxon>Lachnospirales</taxon>
        <taxon>Lachnospiraceae</taxon>
        <taxon>Jingyaoa</taxon>
    </lineage>
</organism>
<evidence type="ECO:0000256" key="9">
    <source>
        <dbReference type="ARBA" id="ARBA00038592"/>
    </source>
</evidence>
<keyword evidence="7 10" id="KW-0238">DNA-binding</keyword>
<dbReference type="PANTHER" id="PTHR34353">
    <property type="entry name" value="CRISPR-ASSOCIATED ENDONUCLEASE CAS1 1"/>
    <property type="match status" value="1"/>
</dbReference>
<dbReference type="RefSeq" id="WP_249309343.1">
    <property type="nucleotide sequence ID" value="NZ_JACRSZ010000013.1"/>
</dbReference>
<dbReference type="NCBIfam" id="TIGR04329">
    <property type="entry name" value="cas1_PREFRAN"/>
    <property type="match status" value="1"/>
</dbReference>
<keyword evidence="2 10" id="KW-0479">Metal-binding</keyword>
<protein>
    <recommendedName>
        <fullName evidence="10">CRISPR-associated endonuclease Cas1</fullName>
        <ecNumber evidence="10">3.1.-.-</ecNumber>
    </recommendedName>
</protein>
<dbReference type="GO" id="GO:0004519">
    <property type="term" value="F:endonuclease activity"/>
    <property type="evidence" value="ECO:0007669"/>
    <property type="project" value="UniProtKB-KW"/>
</dbReference>
<dbReference type="CDD" id="cd09634">
    <property type="entry name" value="Cas1_I-II-III"/>
    <property type="match status" value="1"/>
</dbReference>
<accession>A0ABR7NCL0</accession>
<comment type="caution">
    <text evidence="12">The sequence shown here is derived from an EMBL/GenBank/DDBJ whole genome shotgun (WGS) entry which is preliminary data.</text>
</comment>
<dbReference type="InterPro" id="IPR042206">
    <property type="entry name" value="CRISPR-assoc_Cas1_C"/>
</dbReference>
<feature type="binding site" evidence="10">
    <location>
        <position position="162"/>
    </location>
    <ligand>
        <name>Mn(2+)</name>
        <dbReference type="ChEBI" id="CHEBI:29035"/>
    </ligand>
</feature>
<dbReference type="Pfam" id="PF01867">
    <property type="entry name" value="Cas_Cas1"/>
    <property type="match status" value="1"/>
</dbReference>
<dbReference type="InterPro" id="IPR002729">
    <property type="entry name" value="CRISPR-assoc_Cas1"/>
</dbReference>
<sequence length="322" mass="38484">MLNANDFKKKQIIFLFTNAGEKLSFSNDNIVVKDKEGKIKYQSTCYRLFMICVIGNISITSGLIQRSKKFGFSICLMSTTFKVYEVLGSRMEGNTLLRRHQYDYDGDEIGRKIEQNKIKNQAQALRNIRRKTEYLKEGIQLLDDIQMQLEENLEYLEIMGIEGNAARVYFPRMFDNVQWNGRKPRIKNDYINVTLDIGYTILFNIVDAMLQVYGFDTYYGVFHKCFYMRKSLVCDIMEPMRPIVDYEIRKAINLGQCKVDDFDVYDQRWCLKYKKNPEYIQFLMKAILEYKDDIFLYVQQYYRYFMKRRSVEELPIFLLYKV</sequence>
<keyword evidence="6 10" id="KW-0051">Antiviral defense</keyword>
<evidence type="ECO:0000256" key="8">
    <source>
        <dbReference type="ARBA" id="ARBA00023211"/>
    </source>
</evidence>
<comment type="subunit">
    <text evidence="9 10">Homodimer, forms a heterotetramer with a Cas2 homodimer.</text>
</comment>
<evidence type="ECO:0000256" key="10">
    <source>
        <dbReference type="HAMAP-Rule" id="MF_01470"/>
    </source>
</evidence>
<feature type="transmembrane region" description="Helical" evidence="11">
    <location>
        <begin position="45"/>
        <end position="64"/>
    </location>
</feature>
<evidence type="ECO:0000256" key="3">
    <source>
        <dbReference type="ARBA" id="ARBA00022759"/>
    </source>
</evidence>
<feature type="binding site" evidence="10">
    <location>
        <position position="223"/>
    </location>
    <ligand>
        <name>Mn(2+)</name>
        <dbReference type="ChEBI" id="CHEBI:29035"/>
    </ligand>
</feature>
<dbReference type="Proteomes" id="UP000657421">
    <property type="component" value="Unassembled WGS sequence"/>
</dbReference>
<evidence type="ECO:0000256" key="7">
    <source>
        <dbReference type="ARBA" id="ARBA00023125"/>
    </source>
</evidence>
<keyword evidence="5 10" id="KW-0460">Magnesium</keyword>
<dbReference type="PANTHER" id="PTHR34353:SF2">
    <property type="entry name" value="CRISPR-ASSOCIATED ENDONUCLEASE CAS1 1"/>
    <property type="match status" value="1"/>
</dbReference>
<dbReference type="EC" id="3.1.-.-" evidence="10"/>
<evidence type="ECO:0000256" key="11">
    <source>
        <dbReference type="SAM" id="Phobius"/>
    </source>
</evidence>
<reference evidence="12 13" key="1">
    <citation type="submission" date="2020-08" db="EMBL/GenBank/DDBJ databases">
        <title>Genome public.</title>
        <authorList>
            <person name="Liu C."/>
            <person name="Sun Q."/>
        </authorList>
    </citation>
    <scope>NUCLEOTIDE SEQUENCE [LARGE SCALE GENOMIC DNA]</scope>
    <source>
        <strain evidence="12 13">NSJ-46</strain>
    </source>
</reference>
<keyword evidence="3 10" id="KW-0255">Endonuclease</keyword>
<evidence type="ECO:0000256" key="6">
    <source>
        <dbReference type="ARBA" id="ARBA00023118"/>
    </source>
</evidence>
<keyword evidence="8 10" id="KW-0464">Manganese</keyword>
<dbReference type="EMBL" id="JACRSZ010000013">
    <property type="protein sequence ID" value="MBC8573925.1"/>
    <property type="molecule type" value="Genomic_DNA"/>
</dbReference>
<comment type="similarity">
    <text evidence="10">Belongs to the CRISPR-associated endonuclease Cas1 family.</text>
</comment>
<keyword evidence="4 10" id="KW-0378">Hydrolase</keyword>
<evidence type="ECO:0000256" key="4">
    <source>
        <dbReference type="ARBA" id="ARBA00022801"/>
    </source>
</evidence>
<keyword evidence="13" id="KW-1185">Reference proteome</keyword>
<dbReference type="InterPro" id="IPR027617">
    <property type="entry name" value="Cas1_PREFRAN"/>
</dbReference>